<keyword evidence="2" id="KW-0378">Hydrolase</keyword>
<organism evidence="2 3">
    <name type="scientific">Terrimesophilobacter mesophilus</name>
    <dbReference type="NCBI Taxonomy" id="433647"/>
    <lineage>
        <taxon>Bacteria</taxon>
        <taxon>Bacillati</taxon>
        <taxon>Actinomycetota</taxon>
        <taxon>Actinomycetes</taxon>
        <taxon>Micrococcales</taxon>
        <taxon>Microbacteriaceae</taxon>
        <taxon>Terrimesophilobacter</taxon>
    </lineage>
</organism>
<gene>
    <name evidence="2" type="ORF">E3N84_08075</name>
</gene>
<dbReference type="RefSeq" id="WP_104095872.1">
    <property type="nucleotide sequence ID" value="NZ_JACHBP010000001.1"/>
</dbReference>
<feature type="domain" description="Amidohydrolase-related" evidence="1">
    <location>
        <begin position="44"/>
        <end position="301"/>
    </location>
</feature>
<dbReference type="InterPro" id="IPR051781">
    <property type="entry name" value="Metallo-dep_Hydrolase"/>
</dbReference>
<evidence type="ECO:0000313" key="3">
    <source>
        <dbReference type="Proteomes" id="UP000298488"/>
    </source>
</evidence>
<evidence type="ECO:0000259" key="1">
    <source>
        <dbReference type="Pfam" id="PF01979"/>
    </source>
</evidence>
<sequence length="331" mass="34540">MTVFTVDELWLDGWRGRAAVASDGSSCRLARPGDPHPEGHLEGTVFPGFRDSHVHLGLIDGTRLMAGGIAAVDDFGWSLDVARGWPGAAGLPIVTMAGQLLTAPGGYPTASGWAPPGAALEIDGPDAAAAAVDAQLEAGAGFIKVALNSDAGPVLSDDTLNAVVARAHERRVIVAAHAQGVGQAQRAFGSGVDRLAHTPWSERLSDELLSAMSHSTTWVSTLDIHGWGDYGDDFATASDNLRRFHAAGGRIRYGTDLGNGPLPLGVNKRELLSLERAGLDPDALAAAIAPAGASGLGRYLSHIPPDGRERSATWISSARLIDTQHIKEHLT</sequence>
<dbReference type="Gene3D" id="3.20.20.140">
    <property type="entry name" value="Metal-dependent hydrolases"/>
    <property type="match status" value="1"/>
</dbReference>
<name>A0A4R8VDU2_9MICO</name>
<dbReference type="SUPFAM" id="SSF51556">
    <property type="entry name" value="Metallo-dependent hydrolases"/>
    <property type="match status" value="1"/>
</dbReference>
<dbReference type="OrthoDB" id="3514520at2"/>
<reference evidence="2 3" key="1">
    <citation type="submission" date="2019-03" db="EMBL/GenBank/DDBJ databases">
        <title>Genomics of glacier-inhabiting Cryobacterium strains.</title>
        <authorList>
            <person name="Liu Q."/>
            <person name="Xin Y.-H."/>
        </authorList>
    </citation>
    <scope>NUCLEOTIDE SEQUENCE [LARGE SCALE GENOMIC DNA]</scope>
    <source>
        <strain evidence="2 3">CGMCC 1.10440</strain>
    </source>
</reference>
<dbReference type="InterPro" id="IPR006680">
    <property type="entry name" value="Amidohydro-rel"/>
</dbReference>
<keyword evidence="3" id="KW-1185">Reference proteome</keyword>
<dbReference type="EMBL" id="SOFI01000003">
    <property type="protein sequence ID" value="TFB80007.1"/>
    <property type="molecule type" value="Genomic_DNA"/>
</dbReference>
<evidence type="ECO:0000313" key="2">
    <source>
        <dbReference type="EMBL" id="TFB80007.1"/>
    </source>
</evidence>
<comment type="caution">
    <text evidence="2">The sequence shown here is derived from an EMBL/GenBank/DDBJ whole genome shotgun (WGS) entry which is preliminary data.</text>
</comment>
<dbReference type="AlphaFoldDB" id="A0A4R8VDU2"/>
<proteinExistence type="predicted"/>
<dbReference type="InterPro" id="IPR032466">
    <property type="entry name" value="Metal_Hydrolase"/>
</dbReference>
<accession>A0A4R8VDU2</accession>
<protein>
    <submittedName>
        <fullName evidence="2">Amidohydrolase</fullName>
    </submittedName>
</protein>
<dbReference type="Proteomes" id="UP000298488">
    <property type="component" value="Unassembled WGS sequence"/>
</dbReference>
<dbReference type="PANTHER" id="PTHR43135:SF3">
    <property type="entry name" value="ALPHA-D-RIBOSE 1-METHYLPHOSPHONATE 5-TRIPHOSPHATE DIPHOSPHATASE"/>
    <property type="match status" value="1"/>
</dbReference>
<dbReference type="PANTHER" id="PTHR43135">
    <property type="entry name" value="ALPHA-D-RIBOSE 1-METHYLPHOSPHONATE 5-TRIPHOSPHATE DIPHOSPHATASE"/>
    <property type="match status" value="1"/>
</dbReference>
<dbReference type="GO" id="GO:0016787">
    <property type="term" value="F:hydrolase activity"/>
    <property type="evidence" value="ECO:0007669"/>
    <property type="project" value="UniProtKB-KW"/>
</dbReference>
<dbReference type="Pfam" id="PF01979">
    <property type="entry name" value="Amidohydro_1"/>
    <property type="match status" value="1"/>
</dbReference>